<keyword evidence="2" id="KW-0067">ATP-binding</keyword>
<dbReference type="Gene3D" id="3.40.50.300">
    <property type="entry name" value="P-loop containing nucleotide triphosphate hydrolases"/>
    <property type="match status" value="1"/>
</dbReference>
<keyword evidence="2" id="KW-0547">Nucleotide-binding</keyword>
<dbReference type="InterPro" id="IPR047112">
    <property type="entry name" value="RecG/Mfd"/>
</dbReference>
<evidence type="ECO:0000256" key="2">
    <source>
        <dbReference type="ARBA" id="ARBA00022806"/>
    </source>
</evidence>
<keyword evidence="1" id="KW-0378">Hydrolase</keyword>
<evidence type="ECO:0000313" key="3">
    <source>
        <dbReference type="EMBL" id="AAP80822.1"/>
    </source>
</evidence>
<keyword evidence="2" id="KW-0347">Helicase</keyword>
<organism evidence="3">
    <name type="scientific">Griffithsia japonica</name>
    <name type="common">Red alga</name>
    <dbReference type="NCBI Taxonomy" id="83288"/>
    <lineage>
        <taxon>Eukaryota</taxon>
        <taxon>Rhodophyta</taxon>
        <taxon>Florideophyceae</taxon>
        <taxon>Rhodymeniophycidae</taxon>
        <taxon>Ceramiales</taxon>
        <taxon>Ceramiaceae</taxon>
        <taxon>Griffithsia</taxon>
    </lineage>
</organism>
<dbReference type="GO" id="GO:0016787">
    <property type="term" value="F:hydrolase activity"/>
    <property type="evidence" value="ECO:0007669"/>
    <property type="project" value="UniProtKB-KW"/>
</dbReference>
<evidence type="ECO:0000256" key="1">
    <source>
        <dbReference type="ARBA" id="ARBA00022801"/>
    </source>
</evidence>
<feature type="non-terminal residue" evidence="3">
    <location>
        <position position="174"/>
    </location>
</feature>
<dbReference type="GO" id="GO:0003678">
    <property type="term" value="F:DNA helicase activity"/>
    <property type="evidence" value="ECO:0007669"/>
    <property type="project" value="TreeGrafter"/>
</dbReference>
<dbReference type="SUPFAM" id="SSF52540">
    <property type="entry name" value="P-loop containing nucleoside triphosphate hydrolases"/>
    <property type="match status" value="1"/>
</dbReference>
<dbReference type="AlphaFoldDB" id="Q7XY56"/>
<dbReference type="InterPro" id="IPR027417">
    <property type="entry name" value="P-loop_NTPase"/>
</dbReference>
<dbReference type="Gene3D" id="2.40.10.170">
    <property type="match status" value="1"/>
</dbReference>
<proteinExistence type="evidence at transcript level"/>
<feature type="non-terminal residue" evidence="3">
    <location>
        <position position="1"/>
    </location>
</feature>
<accession>Q7XY56</accession>
<dbReference type="PANTHER" id="PTHR47964">
    <property type="entry name" value="ATP-DEPENDENT DNA HELICASE HOMOLOG RECG, CHLOROPLASTIC"/>
    <property type="match status" value="1"/>
</dbReference>
<dbReference type="PANTHER" id="PTHR47964:SF1">
    <property type="entry name" value="ATP-DEPENDENT DNA HELICASE HOMOLOG RECG, CHLOROPLASTIC"/>
    <property type="match status" value="1"/>
</dbReference>
<dbReference type="EMBL" id="AF542012">
    <property type="protein sequence ID" value="AAP80822.1"/>
    <property type="molecule type" value="mRNA"/>
</dbReference>
<name>Q7XY56_GRIJA</name>
<protein>
    <submittedName>
        <fullName evidence="3">Transcription-repair coupling factor</fullName>
    </submittedName>
</protein>
<reference evidence="3" key="1">
    <citation type="submission" date="2002-08" db="EMBL/GenBank/DDBJ databases">
        <authorList>
            <person name="Liu C."/>
            <person name="Lee Y."/>
            <person name="Lee H."/>
        </authorList>
    </citation>
    <scope>NUCLEOTIDE SEQUENCE</scope>
</reference>
<dbReference type="GO" id="GO:0006281">
    <property type="term" value="P:DNA repair"/>
    <property type="evidence" value="ECO:0007669"/>
    <property type="project" value="InterPro"/>
</dbReference>
<sequence>WSGTRSDSNDGSLIQEYVVLEYRDGDVYVSLSHLDLITVLSPGAAEKVETLDVITGKSTFTQGTIRKRRARYMARLRVREKIRKQLVNLHGMYAQRTSVDRAPFEVDEEAERQFFSACEFSLTADQQEATRHIFHDMSERRSPMDRLLCGDVGIGKTEVAIRAAFRAVRAGKQV</sequence>